<keyword evidence="5" id="KW-0788">Thiol protease</keyword>
<keyword evidence="4" id="KW-0378">Hydrolase</keyword>
<keyword evidence="6" id="KW-0865">Zymogen</keyword>
<dbReference type="GO" id="GO:0016322">
    <property type="term" value="P:neuron remodeling"/>
    <property type="evidence" value="ECO:0007669"/>
    <property type="project" value="UniProtKB-ARBA"/>
</dbReference>
<dbReference type="PROSITE" id="PS01122">
    <property type="entry name" value="CASPASE_CYS"/>
    <property type="match status" value="1"/>
</dbReference>
<evidence type="ECO:0000259" key="8">
    <source>
        <dbReference type="PROSITE" id="PS50207"/>
    </source>
</evidence>
<dbReference type="InterPro" id="IPR002398">
    <property type="entry name" value="Pept_C14"/>
</dbReference>
<dbReference type="EnsemblMetazoa" id="AFUN007080-RA">
    <property type="protein sequence ID" value="AFUN007080-PA"/>
    <property type="gene ID" value="AFUN007080"/>
</dbReference>
<dbReference type="SMART" id="SM00115">
    <property type="entry name" value="CASc"/>
    <property type="match status" value="1"/>
</dbReference>
<dbReference type="GO" id="GO:1990525">
    <property type="term" value="F:BIR domain binding"/>
    <property type="evidence" value="ECO:0007669"/>
    <property type="project" value="UniProtKB-ARBA"/>
</dbReference>
<reference evidence="10" key="1">
    <citation type="submission" date="2020-05" db="UniProtKB">
        <authorList>
            <consortium name="EnsemblMetazoa"/>
        </authorList>
    </citation>
    <scope>IDENTIFICATION</scope>
    <source>
        <strain evidence="10">FUMOZ</strain>
    </source>
</reference>
<evidence type="ECO:0000256" key="2">
    <source>
        <dbReference type="ARBA" id="ARBA00022670"/>
    </source>
</evidence>
<keyword evidence="2" id="KW-0645">Protease</keyword>
<dbReference type="InterPro" id="IPR011600">
    <property type="entry name" value="Pept_C14_caspase"/>
</dbReference>
<dbReference type="PROSITE" id="PS01121">
    <property type="entry name" value="CASPASE_HIS"/>
    <property type="match status" value="1"/>
</dbReference>
<dbReference type="PANTHER" id="PTHR10454">
    <property type="entry name" value="CASPASE"/>
    <property type="match status" value="1"/>
</dbReference>
<dbReference type="Gene3D" id="3.40.50.1460">
    <property type="match status" value="1"/>
</dbReference>
<dbReference type="GO" id="GO:0006508">
    <property type="term" value="P:proteolysis"/>
    <property type="evidence" value="ECO:0007669"/>
    <property type="project" value="UniProtKB-KW"/>
</dbReference>
<dbReference type="VEuPathDB" id="VectorBase:AFUN2_008859"/>
<dbReference type="InterPro" id="IPR015917">
    <property type="entry name" value="Pept_C14A"/>
</dbReference>
<organism evidence="10">
    <name type="scientific">Anopheles funestus</name>
    <name type="common">African malaria mosquito</name>
    <dbReference type="NCBI Taxonomy" id="62324"/>
    <lineage>
        <taxon>Eukaryota</taxon>
        <taxon>Metazoa</taxon>
        <taxon>Ecdysozoa</taxon>
        <taxon>Arthropoda</taxon>
        <taxon>Hexapoda</taxon>
        <taxon>Insecta</taxon>
        <taxon>Pterygota</taxon>
        <taxon>Neoptera</taxon>
        <taxon>Endopterygota</taxon>
        <taxon>Diptera</taxon>
        <taxon>Nematocera</taxon>
        <taxon>Culicoidea</taxon>
        <taxon>Culicidae</taxon>
        <taxon>Anophelinae</taxon>
        <taxon>Anopheles</taxon>
    </lineage>
</organism>
<evidence type="ECO:0000313" key="10">
    <source>
        <dbReference type="EnsemblMetazoa" id="AFUN007080-PA"/>
    </source>
</evidence>
<dbReference type="GO" id="GO:0005737">
    <property type="term" value="C:cytoplasm"/>
    <property type="evidence" value="ECO:0007669"/>
    <property type="project" value="TreeGrafter"/>
</dbReference>
<keyword evidence="3" id="KW-0053">Apoptosis</keyword>
<evidence type="ECO:0000256" key="6">
    <source>
        <dbReference type="ARBA" id="ARBA00023145"/>
    </source>
</evidence>
<dbReference type="GO" id="GO:0045751">
    <property type="term" value="P:negative regulation of Toll signaling pathway"/>
    <property type="evidence" value="ECO:0007669"/>
    <property type="project" value="UniProtKB-ARBA"/>
</dbReference>
<dbReference type="AlphaFoldDB" id="A0A182RLG2"/>
<comment type="similarity">
    <text evidence="1 7">Belongs to the peptidase C14A family.</text>
</comment>
<evidence type="ECO:0008006" key="11">
    <source>
        <dbReference type="Google" id="ProtNLM"/>
    </source>
</evidence>
<name>A0A182RLG2_ANOFN</name>
<evidence type="ECO:0000256" key="7">
    <source>
        <dbReference type="RuleBase" id="RU003971"/>
    </source>
</evidence>
<dbReference type="FunFam" id="3.40.50.1460:FF:000001">
    <property type="entry name" value="Caspase-3 preproprotein"/>
    <property type="match status" value="1"/>
</dbReference>
<evidence type="ECO:0000256" key="3">
    <source>
        <dbReference type="ARBA" id="ARBA00022703"/>
    </source>
</evidence>
<dbReference type="PROSITE" id="PS50207">
    <property type="entry name" value="CASPASE_P10"/>
    <property type="match status" value="1"/>
</dbReference>
<dbReference type="Pfam" id="PF00656">
    <property type="entry name" value="Peptidase_C14"/>
    <property type="match status" value="1"/>
</dbReference>
<dbReference type="InterPro" id="IPR001309">
    <property type="entry name" value="Pept_C14_p20"/>
</dbReference>
<dbReference type="InterPro" id="IPR033139">
    <property type="entry name" value="Caspase_cys_AS"/>
</dbReference>
<evidence type="ECO:0000256" key="1">
    <source>
        <dbReference type="ARBA" id="ARBA00010134"/>
    </source>
</evidence>
<dbReference type="SUPFAM" id="SSF52129">
    <property type="entry name" value="Caspase-like"/>
    <property type="match status" value="1"/>
</dbReference>
<dbReference type="InterPro" id="IPR016129">
    <property type="entry name" value="Caspase_his_AS"/>
</dbReference>
<dbReference type="PRINTS" id="PR00376">
    <property type="entry name" value="IL1BCENZYME"/>
</dbReference>
<protein>
    <recommendedName>
        <fullName evidence="11">Caspase</fullName>
    </recommendedName>
</protein>
<dbReference type="InterPro" id="IPR029030">
    <property type="entry name" value="Caspase-like_dom_sf"/>
</dbReference>
<feature type="domain" description="Caspase family p10" evidence="8">
    <location>
        <begin position="213"/>
        <end position="308"/>
    </location>
</feature>
<dbReference type="VEuPathDB" id="VectorBase:AFUN007080"/>
<dbReference type="PROSITE" id="PS50208">
    <property type="entry name" value="CASPASE_P20"/>
    <property type="match status" value="1"/>
</dbReference>
<evidence type="ECO:0000256" key="5">
    <source>
        <dbReference type="ARBA" id="ARBA00022807"/>
    </source>
</evidence>
<evidence type="ECO:0000259" key="9">
    <source>
        <dbReference type="PROSITE" id="PS50208"/>
    </source>
</evidence>
<sequence>MSVLTSNTVPDAVDDNGRILAQNLSVSDIISSPEVHGIEIVDDAHYDMRQERRGVAVVFSQKKFFHLVTRHGCEMDCNNIQQVLSDLQFEVRVYEDLLVQELMQVLYDLAEENHKNRDCLLVVIMTHGEHDVLYARDRTFRVDRLWENFVGNACPSLLGKPKLFFIQACRGATLDTGVRLAQSVKQSVRTVAATATLRELPQPTVPMGRSKSIQYAIPSMADLLVMYSTYKGYYSWRNTSQGSWFIRALCDELRMHGHTKELLQLLTAVSRKVAFEFQSNVPGDDLLNCRKQMPCIVSMLTKLVYFPKK</sequence>
<dbReference type="GO" id="GO:0045476">
    <property type="term" value="P:nurse cell apoptotic process"/>
    <property type="evidence" value="ECO:0007669"/>
    <property type="project" value="UniProtKB-ARBA"/>
</dbReference>
<evidence type="ECO:0000256" key="4">
    <source>
        <dbReference type="ARBA" id="ARBA00022801"/>
    </source>
</evidence>
<dbReference type="STRING" id="62324.A0A182RLG2"/>
<dbReference type="GO" id="GO:0004197">
    <property type="term" value="F:cysteine-type endopeptidase activity"/>
    <property type="evidence" value="ECO:0007669"/>
    <property type="project" value="InterPro"/>
</dbReference>
<feature type="domain" description="Caspase family p20" evidence="9">
    <location>
        <begin position="52"/>
        <end position="173"/>
    </location>
</feature>
<proteinExistence type="inferred from homology"/>
<dbReference type="InterPro" id="IPR002138">
    <property type="entry name" value="Pept_C14_p10"/>
</dbReference>
<dbReference type="CDD" id="cd00032">
    <property type="entry name" value="CASc"/>
    <property type="match status" value="1"/>
</dbReference>
<dbReference type="PANTHER" id="PTHR10454:SF232">
    <property type="entry name" value="AT03047P-RELATED"/>
    <property type="match status" value="1"/>
</dbReference>
<dbReference type="GO" id="GO:0043525">
    <property type="term" value="P:positive regulation of neuron apoptotic process"/>
    <property type="evidence" value="ECO:0007669"/>
    <property type="project" value="TreeGrafter"/>
</dbReference>
<accession>A0A182RLG2</accession>